<dbReference type="GO" id="GO:0016740">
    <property type="term" value="F:transferase activity"/>
    <property type="evidence" value="ECO:0007669"/>
    <property type="project" value="UniProtKB-KW"/>
</dbReference>
<dbReference type="PROSITE" id="PS51873">
    <property type="entry name" value="TRIAD"/>
    <property type="match status" value="1"/>
</dbReference>
<dbReference type="Pfam" id="PF21010">
    <property type="entry name" value="HA2_C"/>
    <property type="match status" value="1"/>
</dbReference>
<evidence type="ECO:0000256" key="9">
    <source>
        <dbReference type="ARBA" id="ARBA00022833"/>
    </source>
</evidence>
<dbReference type="GO" id="GO:0004386">
    <property type="term" value="F:helicase activity"/>
    <property type="evidence" value="ECO:0007669"/>
    <property type="project" value="UniProtKB-KW"/>
</dbReference>
<evidence type="ECO:0000313" key="18">
    <source>
        <dbReference type="EMBL" id="KAJ0392291.1"/>
    </source>
</evidence>
<evidence type="ECO:0000259" key="17">
    <source>
        <dbReference type="PROSITE" id="PS51873"/>
    </source>
</evidence>
<dbReference type="Gene3D" id="1.20.120.1080">
    <property type="match status" value="1"/>
</dbReference>
<evidence type="ECO:0000256" key="3">
    <source>
        <dbReference type="ARBA" id="ARBA00022737"/>
    </source>
</evidence>
<dbReference type="PROSITE" id="PS00518">
    <property type="entry name" value="ZF_RING_1"/>
    <property type="match status" value="1"/>
</dbReference>
<feature type="domain" description="Helicase ATP-binding" evidence="15">
    <location>
        <begin position="217"/>
        <end position="394"/>
    </location>
</feature>
<dbReference type="InterPro" id="IPR011545">
    <property type="entry name" value="DEAD/DEAH_box_helicase_dom"/>
</dbReference>
<dbReference type="Gene3D" id="4.10.1000.40">
    <property type="match status" value="1"/>
</dbReference>
<keyword evidence="8" id="KW-0347">Helicase</keyword>
<dbReference type="InterPro" id="IPR001650">
    <property type="entry name" value="Helicase_C-like"/>
</dbReference>
<dbReference type="GO" id="GO:0005524">
    <property type="term" value="F:ATP binding"/>
    <property type="evidence" value="ECO:0007669"/>
    <property type="project" value="UniProtKB-KW"/>
</dbReference>
<evidence type="ECO:0000256" key="4">
    <source>
        <dbReference type="ARBA" id="ARBA00022741"/>
    </source>
</evidence>
<dbReference type="GO" id="GO:0003723">
    <property type="term" value="F:RNA binding"/>
    <property type="evidence" value="ECO:0007669"/>
    <property type="project" value="TreeGrafter"/>
</dbReference>
<evidence type="ECO:0000256" key="7">
    <source>
        <dbReference type="ARBA" id="ARBA00022801"/>
    </source>
</evidence>
<feature type="zinc finger region" description="C3H1-type" evidence="11">
    <location>
        <begin position="76"/>
        <end position="104"/>
    </location>
</feature>
<dbReference type="SMART" id="SM00490">
    <property type="entry name" value="HELICc"/>
    <property type="match status" value="1"/>
</dbReference>
<dbReference type="InterPro" id="IPR044066">
    <property type="entry name" value="TRIAD_supradom"/>
</dbReference>
<dbReference type="GO" id="GO:0016787">
    <property type="term" value="F:hydrolase activity"/>
    <property type="evidence" value="ECO:0007669"/>
    <property type="project" value="UniProtKB-KW"/>
</dbReference>
<dbReference type="SUPFAM" id="SSF57850">
    <property type="entry name" value="RING/U-box"/>
    <property type="match status" value="2"/>
</dbReference>
<dbReference type="PROSITE" id="PS00690">
    <property type="entry name" value="DEAH_ATP_HELICASE"/>
    <property type="match status" value="1"/>
</dbReference>
<dbReference type="Pfam" id="PF00270">
    <property type="entry name" value="DEAD"/>
    <property type="match status" value="1"/>
</dbReference>
<dbReference type="InterPro" id="IPR001841">
    <property type="entry name" value="Znf_RING"/>
</dbReference>
<evidence type="ECO:0000256" key="8">
    <source>
        <dbReference type="ARBA" id="ARBA00022806"/>
    </source>
</evidence>
<dbReference type="InterPro" id="IPR017907">
    <property type="entry name" value="Znf_RING_CS"/>
</dbReference>
<feature type="region of interest" description="Disordered" evidence="12">
    <location>
        <begin position="1272"/>
        <end position="1297"/>
    </location>
</feature>
<dbReference type="InterPro" id="IPR027417">
    <property type="entry name" value="P-loop_NTPase"/>
</dbReference>
<keyword evidence="1" id="KW-0808">Transferase</keyword>
<reference evidence="18" key="1">
    <citation type="submission" date="2021-12" db="EMBL/GenBank/DDBJ databases">
        <title>Prjna785345.</title>
        <authorList>
            <person name="Rujirawat T."/>
            <person name="Krajaejun T."/>
        </authorList>
    </citation>
    <scope>NUCLEOTIDE SEQUENCE</scope>
    <source>
        <strain evidence="18">Pi057C3</strain>
    </source>
</reference>
<dbReference type="EMBL" id="JAKCXM010000670">
    <property type="protein sequence ID" value="KAJ0392291.1"/>
    <property type="molecule type" value="Genomic_DNA"/>
</dbReference>
<dbReference type="CDD" id="cd17917">
    <property type="entry name" value="DEXHc_RHA-like"/>
    <property type="match status" value="1"/>
</dbReference>
<evidence type="ECO:0000259" key="16">
    <source>
        <dbReference type="PROSITE" id="PS51194"/>
    </source>
</evidence>
<dbReference type="SUPFAM" id="SSF52540">
    <property type="entry name" value="P-loop containing nucleoside triphosphate hydrolases"/>
    <property type="match status" value="1"/>
</dbReference>
<dbReference type="PROSITE" id="PS50089">
    <property type="entry name" value="ZF_RING_2"/>
    <property type="match status" value="1"/>
</dbReference>
<feature type="domain" description="Helicase C-terminal" evidence="16">
    <location>
        <begin position="448"/>
        <end position="616"/>
    </location>
</feature>
<dbReference type="PROSITE" id="PS51194">
    <property type="entry name" value="HELICASE_CTER"/>
    <property type="match status" value="1"/>
</dbReference>
<dbReference type="SMART" id="SM00487">
    <property type="entry name" value="DEXDc"/>
    <property type="match status" value="1"/>
</dbReference>
<keyword evidence="2 11" id="KW-0479">Metal-binding</keyword>
<dbReference type="InterPro" id="IPR007502">
    <property type="entry name" value="Helicase-assoc_dom"/>
</dbReference>
<dbReference type="InterPro" id="IPR013083">
    <property type="entry name" value="Znf_RING/FYVE/PHD"/>
</dbReference>
<dbReference type="PANTHER" id="PTHR18934">
    <property type="entry name" value="ATP-DEPENDENT RNA HELICASE"/>
    <property type="match status" value="1"/>
</dbReference>
<dbReference type="PROSITE" id="PS51192">
    <property type="entry name" value="HELICASE_ATP_BIND_1"/>
    <property type="match status" value="1"/>
</dbReference>
<feature type="compositionally biased region" description="Low complexity" evidence="12">
    <location>
        <begin position="831"/>
        <end position="844"/>
    </location>
</feature>
<feature type="region of interest" description="Disordered" evidence="12">
    <location>
        <begin position="824"/>
        <end position="857"/>
    </location>
</feature>
<name>A0AAD5LSP1_PYTIN</name>
<evidence type="ECO:0000259" key="13">
    <source>
        <dbReference type="PROSITE" id="PS50089"/>
    </source>
</evidence>
<dbReference type="InterPro" id="IPR014001">
    <property type="entry name" value="Helicase_ATP-bd"/>
</dbReference>
<sequence>MARSAATACQFADKCALRSCVFAHPSGPLCPVFPAPCNVVGVCRCRHPPSDANVKQRAPCPHGDACTNPECKFDHPGGPMCRFFTRGGCKPPEGKPCPFRHPVPPTCEATVQPWALAGHERTVQAEVRQLQSLLATANQPLGLDEQHEATCRAHRARLEELRDQQAVFLEVTDRINQPAYAALLRSERERDNLLKREVYRFHARLPALAKRLQIEAHLANPSCRFTVIQGQTGSGKSTQIPQYAADLLCFAGKRIICSQPRKLAATSLATRVAFEYAAGWSQAKPGRDVGFRVGGKSKCFSSARIEYVTEALLLDMIARARRSVAAKQDNPFRDVACVVVDEAHERSITCDLIMGSLKENHPSWRHVKVAITSATIDLNLFSSFFENAPVVEIPGRMFPVDVQYIAQPGQRSSVVDAAKVASVVADCALMIQVAYPDPADGDVLCFLPGQDDVLRAKDVFERRVQSQVAAATARDVAYWRRVQAHALYGKQDPDEQARVFEQPADKSAPRQRRVIFATDVAETSITIDGVVFVVDSGLRKAMVYDPVRNMSSLQVQTVSRSSALQRAGRAGRTRPGKCFRLYSQQEFQDMEIGNSAEIFQQPLTLALLTLQHAGIDPRTFHWIEPPTPSAMDSAEQELIFLGALNAERRITSLGRLVAEVQVDPKIVRMIDRADRLGCEDVGIDLAAVLSVANIFYYRGDKKEKQAQEQARAKQSALLLLDQGDVVTMFRAYRAWKAVLEGDNGGSDEPNASPPLAGDVSTPSNRADVDDGEDEDEDREDWNSAIAANINALSTKRLMVRQTATAFADDGDEDEDNDDLMSVQSVESEDCAASIHSGSSAGASADQPKKQKKRLNESRAKAWCIRHSVNAKAVSMARAAAKELRRTLNGAPSRSRDSSRSDQTSTVSDDTVRRLLVAGYFLNASVAKPVVANKHVRYARPQYFALHSGVLGCVFLGSAIDLLAKQQQTLPSWVIFDSILRLKDQPFLTLVTPIESEWIREECPDFHAVCMQKAAELPIATLEWTGLSMALLRGVFGKAFRNLSRWEAQLQCTLSLDRDAGTIVAACAPVREGAIRSSIDSKIEFLRRRLESDTTEETYMGATRAVIGPGFLVQQLLFGSEFLSLTLRNLRADSDRDVEARIRAWAAQASCPAQAIRCVDVLRHSDGAPTVTATVKFTDKTAAQSVYDRIRGDHSGVAGEAVTVSPLRALPLQSKEAIDAHLVGCVRVTWADGVATGGGKLFFRSASEANEFIAQAPTVLGCTASAVGGAKPAQATSEISSNARGNTSPEMQTPTKKDTCSDGSFRFVFDLDEINSLPLEQQVRLRFGVLIKSGLPVTMDEVELATRVRPANVAYCKILRKPVAASAARQDTELEVRFRRMLPLLSCLDDTAVHTDFVDKARHRAGVVVNFRDLDSLQQTFETARASPLWGETEKPHQQPIRMEIEYSFSTTVHSDLHHCFRRQLAEIIAFAQAMGVTYQFQMPTASLAASSASKNMVVLSFVGERRVLERVRAKLDDVLACEKVDLEDMMILFSLTGRLKLERWMAEHASASEASGLRYFVRWINKKRELWVYGDADSRRHVCQRLQQLAAELSALDVLDRVVRLNLKNLPKEGIKPWLKQCAAARLLYFHVVTRGNRSLMVSGTDASVQAFVTSMRDQRLLYEPRRLDNEASKPDCGVCYMPVEDPYVSLTLCSHVFCLDCLQPMVQATTQLPFVCPAPSCARALHVDDILKIASDTDTIHALVESAVFDFVARSDGSAMVCVQPGCNQILSTSNIVGTEETPGGRCIYCDHCEDSYCLDCTATASRPVVCHSRQSCKEFRSRQPSPQVAQHMRAIREQILNLTCPHCSSVFLDFNGCTSVQCGNPLCSRYFCANCLIFVSSSSGDTHEHVARCPSNPNPASYGGRKGYFVSDELLAATHGSIRTRKLAEYFEREILNAETRFCVYRRLKSDLVDLGIDVPLHLQGTATAEALRSLPEEIETAEDQATRQWVQHIREKLLNLRCPGCDLVFVDFDFDSCAALTCANPHCKRSFCAYCLADCGADAHAHVSQCKQNPNRPYYYVTEAEFHQVHKVRRERLIYTCLRDVKAKDGDQRVQLVVAALATDFGNHGLDITTQNV</sequence>
<keyword evidence="10" id="KW-0067">ATP-binding</keyword>
<keyword evidence="5 11" id="KW-0863">Zinc-finger</keyword>
<dbReference type="SMART" id="SM00847">
    <property type="entry name" value="HA2"/>
    <property type="match status" value="1"/>
</dbReference>
<dbReference type="Proteomes" id="UP001209570">
    <property type="component" value="Unassembled WGS sequence"/>
</dbReference>
<feature type="region of interest" description="Disordered" evidence="12">
    <location>
        <begin position="884"/>
        <end position="906"/>
    </location>
</feature>
<proteinExistence type="predicted"/>
<evidence type="ECO:0000313" key="19">
    <source>
        <dbReference type="Proteomes" id="UP001209570"/>
    </source>
</evidence>
<feature type="region of interest" description="Disordered" evidence="12">
    <location>
        <begin position="743"/>
        <end position="779"/>
    </location>
</feature>
<evidence type="ECO:0000256" key="5">
    <source>
        <dbReference type="ARBA" id="ARBA00022771"/>
    </source>
</evidence>
<dbReference type="GO" id="GO:0008270">
    <property type="term" value="F:zinc ion binding"/>
    <property type="evidence" value="ECO:0007669"/>
    <property type="project" value="UniProtKB-KW"/>
</dbReference>
<feature type="domain" description="RING-type" evidence="17">
    <location>
        <begin position="1673"/>
        <end position="1911"/>
    </location>
</feature>
<protein>
    <submittedName>
        <fullName evidence="18">Uncharacterized protein</fullName>
    </submittedName>
</protein>
<dbReference type="InterPro" id="IPR002464">
    <property type="entry name" value="DNA/RNA_helicase_DEAH_CS"/>
</dbReference>
<dbReference type="PANTHER" id="PTHR18934:SF221">
    <property type="entry name" value="ATP-DEPENDENT RNA HELICASE DHX34-RELATED"/>
    <property type="match status" value="1"/>
</dbReference>
<keyword evidence="7" id="KW-0378">Hydrolase</keyword>
<dbReference type="Gene3D" id="3.40.50.300">
    <property type="entry name" value="P-loop containing nucleotide triphosphate hydrolases"/>
    <property type="match status" value="2"/>
</dbReference>
<keyword evidence="9 11" id="KW-0862">Zinc</keyword>
<evidence type="ECO:0000256" key="11">
    <source>
        <dbReference type="PROSITE-ProRule" id="PRU00723"/>
    </source>
</evidence>
<evidence type="ECO:0000256" key="10">
    <source>
        <dbReference type="ARBA" id="ARBA00022840"/>
    </source>
</evidence>
<feature type="compositionally biased region" description="Acidic residues" evidence="12">
    <location>
        <begin position="769"/>
        <end position="779"/>
    </location>
</feature>
<feature type="domain" description="RING-type" evidence="13">
    <location>
        <begin position="1677"/>
        <end position="1718"/>
    </location>
</feature>
<evidence type="ECO:0000259" key="14">
    <source>
        <dbReference type="PROSITE" id="PS50103"/>
    </source>
</evidence>
<evidence type="ECO:0000256" key="6">
    <source>
        <dbReference type="ARBA" id="ARBA00022786"/>
    </source>
</evidence>
<accession>A0AAD5LSP1</accession>
<comment type="caution">
    <text evidence="18">The sequence shown here is derived from an EMBL/GenBank/DDBJ whole genome shotgun (WGS) entry which is preliminary data.</text>
</comment>
<feature type="compositionally biased region" description="Polar residues" evidence="12">
    <location>
        <begin position="1273"/>
        <end position="1293"/>
    </location>
</feature>
<keyword evidence="19" id="KW-1185">Reference proteome</keyword>
<keyword evidence="4" id="KW-0547">Nucleotide-binding</keyword>
<evidence type="ECO:0000259" key="15">
    <source>
        <dbReference type="PROSITE" id="PS51192"/>
    </source>
</evidence>
<dbReference type="PROSITE" id="PS50103">
    <property type="entry name" value="ZF_C3H1"/>
    <property type="match status" value="1"/>
</dbReference>
<dbReference type="InterPro" id="IPR000571">
    <property type="entry name" value="Znf_CCCH"/>
</dbReference>
<organism evidence="18 19">
    <name type="scientific">Pythium insidiosum</name>
    <name type="common">Pythiosis disease agent</name>
    <dbReference type="NCBI Taxonomy" id="114742"/>
    <lineage>
        <taxon>Eukaryota</taxon>
        <taxon>Sar</taxon>
        <taxon>Stramenopiles</taxon>
        <taxon>Oomycota</taxon>
        <taxon>Peronosporomycetes</taxon>
        <taxon>Pythiales</taxon>
        <taxon>Pythiaceae</taxon>
        <taxon>Pythium</taxon>
    </lineage>
</organism>
<feature type="domain" description="C3H1-type" evidence="14">
    <location>
        <begin position="76"/>
        <end position="104"/>
    </location>
</feature>
<keyword evidence="3" id="KW-0677">Repeat</keyword>
<dbReference type="CDD" id="cd18791">
    <property type="entry name" value="SF2_C_RHA"/>
    <property type="match status" value="1"/>
</dbReference>
<evidence type="ECO:0000256" key="2">
    <source>
        <dbReference type="ARBA" id="ARBA00022723"/>
    </source>
</evidence>
<evidence type="ECO:0000256" key="1">
    <source>
        <dbReference type="ARBA" id="ARBA00022679"/>
    </source>
</evidence>
<dbReference type="Pfam" id="PF00271">
    <property type="entry name" value="Helicase_C"/>
    <property type="match status" value="1"/>
</dbReference>
<keyword evidence="6" id="KW-0833">Ubl conjugation pathway</keyword>
<dbReference type="Gene3D" id="3.30.40.10">
    <property type="entry name" value="Zinc/RING finger domain, C3HC4 (zinc finger)"/>
    <property type="match status" value="1"/>
</dbReference>
<evidence type="ECO:0000256" key="12">
    <source>
        <dbReference type="SAM" id="MobiDB-lite"/>
    </source>
</evidence>
<gene>
    <name evidence="18" type="ORF">P43SY_012001</name>
</gene>